<reference evidence="1" key="2">
    <citation type="submission" date="2023-05" db="EMBL/GenBank/DDBJ databases">
        <authorList>
            <consortium name="Lawrence Berkeley National Laboratory"/>
            <person name="Steindorff A."/>
            <person name="Hensen N."/>
            <person name="Bonometti L."/>
            <person name="Westerberg I."/>
            <person name="Brannstrom I.O."/>
            <person name="Guillou S."/>
            <person name="Cros-Aarteil S."/>
            <person name="Calhoun S."/>
            <person name="Haridas S."/>
            <person name="Kuo A."/>
            <person name="Mondo S."/>
            <person name="Pangilinan J."/>
            <person name="Riley R."/>
            <person name="Labutti K."/>
            <person name="Andreopoulos B."/>
            <person name="Lipzen A."/>
            <person name="Chen C."/>
            <person name="Yanf M."/>
            <person name="Daum C."/>
            <person name="Ng V."/>
            <person name="Clum A."/>
            <person name="Ohm R."/>
            <person name="Martin F."/>
            <person name="Silar P."/>
            <person name="Natvig D."/>
            <person name="Lalanne C."/>
            <person name="Gautier V."/>
            <person name="Ament-Velasquez S.L."/>
            <person name="Kruys A."/>
            <person name="Hutchinson M.I."/>
            <person name="Powell A.J."/>
            <person name="Barry K."/>
            <person name="Miller A.N."/>
            <person name="Grigoriev I.V."/>
            <person name="Debuchy R."/>
            <person name="Gladieux P."/>
            <person name="Thoren M.H."/>
            <person name="Johannesson H."/>
        </authorList>
    </citation>
    <scope>NUCLEOTIDE SEQUENCE</scope>
    <source>
        <strain evidence="1">CBS 123565</strain>
    </source>
</reference>
<accession>A0AAN6UQ69</accession>
<sequence length="133" mass="14329">MFVAIAQSNPCALRSSNAATQRPSVTQGRRNLLACCLVLLFLVFPGCLRSLFSAEWLESGCTPHGNTTLSPCVRSTRVICGFFSYARVSAAEVVQRSNRGCPPVGLGAHSQHDGVYYPDRGRLSVVDGVERAL</sequence>
<keyword evidence="2" id="KW-1185">Reference proteome</keyword>
<organism evidence="1 2">
    <name type="scientific">Trichocladium antarcticum</name>
    <dbReference type="NCBI Taxonomy" id="1450529"/>
    <lineage>
        <taxon>Eukaryota</taxon>
        <taxon>Fungi</taxon>
        <taxon>Dikarya</taxon>
        <taxon>Ascomycota</taxon>
        <taxon>Pezizomycotina</taxon>
        <taxon>Sordariomycetes</taxon>
        <taxon>Sordariomycetidae</taxon>
        <taxon>Sordariales</taxon>
        <taxon>Chaetomiaceae</taxon>
        <taxon>Trichocladium</taxon>
    </lineage>
</organism>
<gene>
    <name evidence="1" type="ORF">BT67DRAFT_192776</name>
</gene>
<reference evidence="1" key="1">
    <citation type="journal article" date="2023" name="Mol. Phylogenet. Evol.">
        <title>Genome-scale phylogeny and comparative genomics of the fungal order Sordariales.</title>
        <authorList>
            <person name="Hensen N."/>
            <person name="Bonometti L."/>
            <person name="Westerberg I."/>
            <person name="Brannstrom I.O."/>
            <person name="Guillou S."/>
            <person name="Cros-Aarteil S."/>
            <person name="Calhoun S."/>
            <person name="Haridas S."/>
            <person name="Kuo A."/>
            <person name="Mondo S."/>
            <person name="Pangilinan J."/>
            <person name="Riley R."/>
            <person name="LaButti K."/>
            <person name="Andreopoulos B."/>
            <person name="Lipzen A."/>
            <person name="Chen C."/>
            <person name="Yan M."/>
            <person name="Daum C."/>
            <person name="Ng V."/>
            <person name="Clum A."/>
            <person name="Steindorff A."/>
            <person name="Ohm R.A."/>
            <person name="Martin F."/>
            <person name="Silar P."/>
            <person name="Natvig D.O."/>
            <person name="Lalanne C."/>
            <person name="Gautier V."/>
            <person name="Ament-Velasquez S.L."/>
            <person name="Kruys A."/>
            <person name="Hutchinson M.I."/>
            <person name="Powell A.J."/>
            <person name="Barry K."/>
            <person name="Miller A.N."/>
            <person name="Grigoriev I.V."/>
            <person name="Debuchy R."/>
            <person name="Gladieux P."/>
            <person name="Hiltunen Thoren M."/>
            <person name="Johannesson H."/>
        </authorList>
    </citation>
    <scope>NUCLEOTIDE SEQUENCE</scope>
    <source>
        <strain evidence="1">CBS 123565</strain>
    </source>
</reference>
<protein>
    <submittedName>
        <fullName evidence="1">Uncharacterized protein</fullName>
    </submittedName>
</protein>
<evidence type="ECO:0000313" key="1">
    <source>
        <dbReference type="EMBL" id="KAK4136840.1"/>
    </source>
</evidence>
<name>A0AAN6UQ69_9PEZI</name>
<evidence type="ECO:0000313" key="2">
    <source>
        <dbReference type="Proteomes" id="UP001304895"/>
    </source>
</evidence>
<proteinExistence type="predicted"/>
<dbReference type="EMBL" id="MU853403">
    <property type="protein sequence ID" value="KAK4136840.1"/>
    <property type="molecule type" value="Genomic_DNA"/>
</dbReference>
<comment type="caution">
    <text evidence="1">The sequence shown here is derived from an EMBL/GenBank/DDBJ whole genome shotgun (WGS) entry which is preliminary data.</text>
</comment>
<dbReference type="AlphaFoldDB" id="A0AAN6UQ69"/>
<dbReference type="Proteomes" id="UP001304895">
    <property type="component" value="Unassembled WGS sequence"/>
</dbReference>